<evidence type="ECO:0000256" key="7">
    <source>
        <dbReference type="ARBA" id="ARBA00023136"/>
    </source>
</evidence>
<dbReference type="OrthoDB" id="1099at2759"/>
<dbReference type="Proteomes" id="UP000054279">
    <property type="component" value="Unassembled WGS sequence"/>
</dbReference>
<keyword evidence="5 8" id="KW-0812">Transmembrane</keyword>
<comment type="subcellular location">
    <subcellularLocation>
        <location evidence="1">Cell membrane</location>
        <topology evidence="1">Multi-pass membrane protein</topology>
    </subcellularLocation>
</comment>
<evidence type="ECO:0000256" key="1">
    <source>
        <dbReference type="ARBA" id="ARBA00004651"/>
    </source>
</evidence>
<keyword evidence="4" id="KW-1003">Cell membrane</keyword>
<evidence type="ECO:0000256" key="5">
    <source>
        <dbReference type="ARBA" id="ARBA00022692"/>
    </source>
</evidence>
<dbReference type="Pfam" id="PF03595">
    <property type="entry name" value="SLAC1"/>
    <property type="match status" value="1"/>
</dbReference>
<dbReference type="Gene3D" id="1.50.10.150">
    <property type="entry name" value="Voltage-dependent anion channel"/>
    <property type="match status" value="1"/>
</dbReference>
<feature type="transmembrane region" description="Helical" evidence="8">
    <location>
        <begin position="12"/>
        <end position="33"/>
    </location>
</feature>
<dbReference type="EMBL" id="KN837148">
    <property type="protein sequence ID" value="KIJ39924.1"/>
    <property type="molecule type" value="Genomic_DNA"/>
</dbReference>
<evidence type="ECO:0000256" key="8">
    <source>
        <dbReference type="SAM" id="Phobius"/>
    </source>
</evidence>
<comment type="similarity">
    <text evidence="2">Belongs to the tellurite-resistance/dicarboxylate transporter (TDT) family.</text>
</comment>
<dbReference type="AlphaFoldDB" id="A0A0C9UYK2"/>
<feature type="transmembrane region" description="Helical" evidence="8">
    <location>
        <begin position="83"/>
        <end position="103"/>
    </location>
</feature>
<dbReference type="GO" id="GO:0000319">
    <property type="term" value="F:sulfite transmembrane transporter activity"/>
    <property type="evidence" value="ECO:0007669"/>
    <property type="project" value="TreeGrafter"/>
</dbReference>
<feature type="transmembrane region" description="Helical" evidence="8">
    <location>
        <begin position="271"/>
        <end position="302"/>
    </location>
</feature>
<gene>
    <name evidence="9" type="ORF">M422DRAFT_60665</name>
</gene>
<feature type="transmembrane region" description="Helical" evidence="8">
    <location>
        <begin position="188"/>
        <end position="214"/>
    </location>
</feature>
<feature type="transmembrane region" description="Helical" evidence="8">
    <location>
        <begin position="339"/>
        <end position="360"/>
    </location>
</feature>
<protein>
    <recommendedName>
        <fullName evidence="11">Malic acid transport protein</fullName>
    </recommendedName>
</protein>
<dbReference type="GO" id="GO:0005886">
    <property type="term" value="C:plasma membrane"/>
    <property type="evidence" value="ECO:0007669"/>
    <property type="project" value="UniProtKB-SubCell"/>
</dbReference>
<keyword evidence="6 8" id="KW-1133">Transmembrane helix</keyword>
<proteinExistence type="inferred from homology"/>
<dbReference type="HOGENOM" id="CLU_030057_6_0_1"/>
<evidence type="ECO:0000313" key="10">
    <source>
        <dbReference type="Proteomes" id="UP000054279"/>
    </source>
</evidence>
<name>A0A0C9UYK2_SPHS4</name>
<dbReference type="PANTHER" id="PTHR31686:SF1">
    <property type="entry name" value="SULFITE EFFLUX PUMP SSU1"/>
    <property type="match status" value="1"/>
</dbReference>
<keyword evidence="3" id="KW-0813">Transport</keyword>
<evidence type="ECO:0000313" key="9">
    <source>
        <dbReference type="EMBL" id="KIJ39924.1"/>
    </source>
</evidence>
<dbReference type="PANTHER" id="PTHR31686">
    <property type="match status" value="1"/>
</dbReference>
<sequence>MYSIINILFSNFSPAWYAVIMGTGALGSLFDIFPYGGHSRVTEGFALGFFFLNFVLFCVFLALSLYCLVIYPKAWLILLQHPVYSLYLGCVPMGMATLINVALVSAHQYWGFGGMGFVYTLWAFWWLDGIISFLCTYGLIFLMATRHKQTMSTFTPLWLLPVVTLIVASSTGQLLATRILQSNTPHALLTMGISVLMLFTGLVLALMIMTVYLSRIIIEGFPDINLIISSFIPLGPCGQGAISLLITGQNFKQVMPYGYGIVLGDEMSGRIINVICLTAAMALWVLGIWWLVMGLVAIIDVLLRGGKIPFKTSFWGIVFPNAVEAFATCQLGDALDAKFFRVLGAMYAAAVLLLWIILAIPTLFRVLDKSIFEAPYLADQDLLELAGQSQRRKQERERRDNGDIT</sequence>
<feature type="transmembrane region" description="Helical" evidence="8">
    <location>
        <begin position="123"/>
        <end position="145"/>
    </location>
</feature>
<dbReference type="InterPro" id="IPR004695">
    <property type="entry name" value="SLAC1/Mae1/Ssu1/TehA"/>
</dbReference>
<evidence type="ECO:0008006" key="11">
    <source>
        <dbReference type="Google" id="ProtNLM"/>
    </source>
</evidence>
<feature type="transmembrane region" description="Helical" evidence="8">
    <location>
        <begin position="157"/>
        <end position="176"/>
    </location>
</feature>
<dbReference type="InterPro" id="IPR051629">
    <property type="entry name" value="Sulfite_efflux_TDT"/>
</dbReference>
<accession>A0A0C9UYK2</accession>
<feature type="transmembrane region" description="Helical" evidence="8">
    <location>
        <begin position="226"/>
        <end position="251"/>
    </location>
</feature>
<evidence type="ECO:0000256" key="2">
    <source>
        <dbReference type="ARBA" id="ARBA00008566"/>
    </source>
</evidence>
<evidence type="ECO:0000256" key="6">
    <source>
        <dbReference type="ARBA" id="ARBA00022989"/>
    </source>
</evidence>
<feature type="transmembrane region" description="Helical" evidence="8">
    <location>
        <begin position="314"/>
        <end position="333"/>
    </location>
</feature>
<feature type="transmembrane region" description="Helical" evidence="8">
    <location>
        <begin position="45"/>
        <end position="71"/>
    </location>
</feature>
<keyword evidence="7 8" id="KW-0472">Membrane</keyword>
<evidence type="ECO:0000256" key="4">
    <source>
        <dbReference type="ARBA" id="ARBA00022475"/>
    </source>
</evidence>
<organism evidence="9 10">
    <name type="scientific">Sphaerobolus stellatus (strain SS14)</name>
    <dbReference type="NCBI Taxonomy" id="990650"/>
    <lineage>
        <taxon>Eukaryota</taxon>
        <taxon>Fungi</taxon>
        <taxon>Dikarya</taxon>
        <taxon>Basidiomycota</taxon>
        <taxon>Agaricomycotina</taxon>
        <taxon>Agaricomycetes</taxon>
        <taxon>Phallomycetidae</taxon>
        <taxon>Geastrales</taxon>
        <taxon>Sphaerobolaceae</taxon>
        <taxon>Sphaerobolus</taxon>
    </lineage>
</organism>
<dbReference type="InterPro" id="IPR038665">
    <property type="entry name" value="Voltage-dep_anion_channel_sf"/>
</dbReference>
<reference evidence="9 10" key="1">
    <citation type="submission" date="2014-06" db="EMBL/GenBank/DDBJ databases">
        <title>Evolutionary Origins and Diversification of the Mycorrhizal Mutualists.</title>
        <authorList>
            <consortium name="DOE Joint Genome Institute"/>
            <consortium name="Mycorrhizal Genomics Consortium"/>
            <person name="Kohler A."/>
            <person name="Kuo A."/>
            <person name="Nagy L.G."/>
            <person name="Floudas D."/>
            <person name="Copeland A."/>
            <person name="Barry K.W."/>
            <person name="Cichocki N."/>
            <person name="Veneault-Fourrey C."/>
            <person name="LaButti K."/>
            <person name="Lindquist E.A."/>
            <person name="Lipzen A."/>
            <person name="Lundell T."/>
            <person name="Morin E."/>
            <person name="Murat C."/>
            <person name="Riley R."/>
            <person name="Ohm R."/>
            <person name="Sun H."/>
            <person name="Tunlid A."/>
            <person name="Henrissat B."/>
            <person name="Grigoriev I.V."/>
            <person name="Hibbett D.S."/>
            <person name="Martin F."/>
        </authorList>
    </citation>
    <scope>NUCLEOTIDE SEQUENCE [LARGE SCALE GENOMIC DNA]</scope>
    <source>
        <strain evidence="9 10">SS14</strain>
    </source>
</reference>
<evidence type="ECO:0000256" key="3">
    <source>
        <dbReference type="ARBA" id="ARBA00022448"/>
    </source>
</evidence>
<keyword evidence="10" id="KW-1185">Reference proteome</keyword>